<dbReference type="InterPro" id="IPR020549">
    <property type="entry name" value="YbeY_CS"/>
</dbReference>
<dbReference type="GO" id="GO:0004521">
    <property type="term" value="F:RNA endonuclease activity"/>
    <property type="evidence" value="ECO:0007669"/>
    <property type="project" value="UniProtKB-UniRule"/>
</dbReference>
<reference evidence="8" key="1">
    <citation type="submission" date="2020-01" db="EMBL/GenBank/DDBJ databases">
        <title>Muricauda ochracea sp. nov., isolated from a tidal flat of Garorim bay in Korea.</title>
        <authorList>
            <person name="Kim D."/>
            <person name="Yoo Y."/>
            <person name="Kim J.-J."/>
        </authorList>
    </citation>
    <scope>NUCLEOTIDE SEQUENCE</scope>
    <source>
        <strain evidence="8">JGD-17</strain>
    </source>
</reference>
<keyword evidence="9" id="KW-1185">Reference proteome</keyword>
<evidence type="ECO:0000256" key="7">
    <source>
        <dbReference type="HAMAP-Rule" id="MF_00009"/>
    </source>
</evidence>
<evidence type="ECO:0000313" key="8">
    <source>
        <dbReference type="EMBL" id="NAY91676.1"/>
    </source>
</evidence>
<comment type="function">
    <text evidence="7">Single strand-specific metallo-endoribonuclease involved in late-stage 70S ribosome quality control and in maturation of the 3' terminus of the 16S rRNA.</text>
</comment>
<evidence type="ECO:0000313" key="9">
    <source>
        <dbReference type="Proteomes" id="UP000667650"/>
    </source>
</evidence>
<dbReference type="GO" id="GO:0004222">
    <property type="term" value="F:metalloendopeptidase activity"/>
    <property type="evidence" value="ECO:0007669"/>
    <property type="project" value="InterPro"/>
</dbReference>
<dbReference type="PROSITE" id="PS01306">
    <property type="entry name" value="UPF0054"/>
    <property type="match status" value="1"/>
</dbReference>
<evidence type="ECO:0000256" key="2">
    <source>
        <dbReference type="ARBA" id="ARBA00022722"/>
    </source>
</evidence>
<keyword evidence="6 7" id="KW-0862">Zinc</keyword>
<dbReference type="RefSeq" id="WP_166523086.1">
    <property type="nucleotide sequence ID" value="NZ_JAAABI010000002.1"/>
</dbReference>
<comment type="cofactor">
    <cofactor evidence="7">
        <name>Zn(2+)</name>
        <dbReference type="ChEBI" id="CHEBI:29105"/>
    </cofactor>
    <text evidence="7">Binds 1 zinc ion.</text>
</comment>
<dbReference type="EMBL" id="JAAABI010000002">
    <property type="protein sequence ID" value="NAY91676.1"/>
    <property type="molecule type" value="Genomic_DNA"/>
</dbReference>
<keyword evidence="4 7" id="KW-0255">Endonuclease</keyword>
<comment type="similarity">
    <text evidence="1 7">Belongs to the endoribonuclease YbeY family.</text>
</comment>
<keyword evidence="5 7" id="KW-0378">Hydrolase</keyword>
<dbReference type="AlphaFoldDB" id="A0A964WX19"/>
<evidence type="ECO:0000256" key="6">
    <source>
        <dbReference type="ARBA" id="ARBA00022833"/>
    </source>
</evidence>
<dbReference type="Proteomes" id="UP000667650">
    <property type="component" value="Unassembled WGS sequence"/>
</dbReference>
<keyword evidence="7" id="KW-0690">Ribosome biogenesis</keyword>
<dbReference type="PANTHER" id="PTHR46986">
    <property type="entry name" value="ENDORIBONUCLEASE YBEY, CHLOROPLASTIC"/>
    <property type="match status" value="1"/>
</dbReference>
<evidence type="ECO:0000256" key="4">
    <source>
        <dbReference type="ARBA" id="ARBA00022759"/>
    </source>
</evidence>
<dbReference type="NCBIfam" id="TIGR00043">
    <property type="entry name" value="rRNA maturation RNase YbeY"/>
    <property type="match status" value="1"/>
</dbReference>
<dbReference type="EC" id="3.1.-.-" evidence="7"/>
<dbReference type="InterPro" id="IPR002036">
    <property type="entry name" value="YbeY"/>
</dbReference>
<feature type="binding site" evidence="7">
    <location>
        <position position="105"/>
    </location>
    <ligand>
        <name>Zn(2+)</name>
        <dbReference type="ChEBI" id="CHEBI:29105"/>
        <note>catalytic</note>
    </ligand>
</feature>
<protein>
    <recommendedName>
        <fullName evidence="7">Endoribonuclease YbeY</fullName>
        <ecNumber evidence="7">3.1.-.-</ecNumber>
    </recommendedName>
</protein>
<comment type="subcellular location">
    <subcellularLocation>
        <location evidence="7">Cytoplasm</location>
    </subcellularLocation>
</comment>
<organism evidence="8 9">
    <name type="scientific">Flagellimonas ochracea</name>
    <dbReference type="NCBI Taxonomy" id="2696472"/>
    <lineage>
        <taxon>Bacteria</taxon>
        <taxon>Pseudomonadati</taxon>
        <taxon>Bacteroidota</taxon>
        <taxon>Flavobacteriia</taxon>
        <taxon>Flavobacteriales</taxon>
        <taxon>Flavobacteriaceae</taxon>
        <taxon>Flagellimonas</taxon>
    </lineage>
</organism>
<keyword evidence="3 7" id="KW-0479">Metal-binding</keyword>
<keyword evidence="7" id="KW-0698">rRNA processing</keyword>
<evidence type="ECO:0000256" key="5">
    <source>
        <dbReference type="ARBA" id="ARBA00022801"/>
    </source>
</evidence>
<dbReference type="Gene3D" id="3.40.390.30">
    <property type="entry name" value="Metalloproteases ('zincins'), catalytic domain"/>
    <property type="match status" value="1"/>
</dbReference>
<sequence length="139" mass="16580">MIEFHYKSDFRIEDKTQYSDWISRILVSEGFHAQQIDFIFCTDEYLIQLNKQYLNHDTYTDIITFDYSTGKSISGDIFISTERIEDNAKEFNVSFENELLRVMAHGLLHLMGHGDKTQGEQRLMRKKEEEKIKMFHVEQ</sequence>
<gene>
    <name evidence="7 8" type="primary">ybeY</name>
    <name evidence="8" type="ORF">GTQ34_07080</name>
</gene>
<accession>A0A964WX19</accession>
<dbReference type="GO" id="GO:0005737">
    <property type="term" value="C:cytoplasm"/>
    <property type="evidence" value="ECO:0007669"/>
    <property type="project" value="UniProtKB-SubCell"/>
</dbReference>
<feature type="binding site" evidence="7">
    <location>
        <position position="115"/>
    </location>
    <ligand>
        <name>Zn(2+)</name>
        <dbReference type="ChEBI" id="CHEBI:29105"/>
        <note>catalytic</note>
    </ligand>
</feature>
<dbReference type="HAMAP" id="MF_00009">
    <property type="entry name" value="Endoribonucl_YbeY"/>
    <property type="match status" value="1"/>
</dbReference>
<dbReference type="SUPFAM" id="SSF55486">
    <property type="entry name" value="Metalloproteases ('zincins'), catalytic domain"/>
    <property type="match status" value="1"/>
</dbReference>
<feature type="binding site" evidence="7">
    <location>
        <position position="109"/>
    </location>
    <ligand>
        <name>Zn(2+)</name>
        <dbReference type="ChEBI" id="CHEBI:29105"/>
        <note>catalytic</note>
    </ligand>
</feature>
<dbReference type="PANTHER" id="PTHR46986:SF1">
    <property type="entry name" value="ENDORIBONUCLEASE YBEY, CHLOROPLASTIC"/>
    <property type="match status" value="1"/>
</dbReference>
<keyword evidence="7" id="KW-0963">Cytoplasm</keyword>
<evidence type="ECO:0000256" key="3">
    <source>
        <dbReference type="ARBA" id="ARBA00022723"/>
    </source>
</evidence>
<dbReference type="GO" id="GO:0008270">
    <property type="term" value="F:zinc ion binding"/>
    <property type="evidence" value="ECO:0007669"/>
    <property type="project" value="UniProtKB-UniRule"/>
</dbReference>
<name>A0A964WX19_9FLAO</name>
<dbReference type="InterPro" id="IPR023091">
    <property type="entry name" value="MetalPrtase_cat_dom_sf_prd"/>
</dbReference>
<comment type="caution">
    <text evidence="8">The sequence shown here is derived from an EMBL/GenBank/DDBJ whole genome shotgun (WGS) entry which is preliminary data.</text>
</comment>
<proteinExistence type="inferred from homology"/>
<dbReference type="GO" id="GO:0006364">
    <property type="term" value="P:rRNA processing"/>
    <property type="evidence" value="ECO:0007669"/>
    <property type="project" value="UniProtKB-UniRule"/>
</dbReference>
<dbReference type="Pfam" id="PF02130">
    <property type="entry name" value="YbeY"/>
    <property type="match status" value="1"/>
</dbReference>
<evidence type="ECO:0000256" key="1">
    <source>
        <dbReference type="ARBA" id="ARBA00010875"/>
    </source>
</evidence>
<keyword evidence="2 7" id="KW-0540">Nuclease</keyword>